<dbReference type="KEGG" id="tig:THII_1579"/>
<dbReference type="InterPro" id="IPR016568">
    <property type="entry name" value="Sulphur_oxidation_SoxY"/>
</dbReference>
<evidence type="ECO:0000259" key="2">
    <source>
        <dbReference type="Pfam" id="PF13501"/>
    </source>
</evidence>
<dbReference type="InterPro" id="IPR006311">
    <property type="entry name" value="TAT_signal"/>
</dbReference>
<organism evidence="3 4">
    <name type="scientific">Thioploca ingrica</name>
    <dbReference type="NCBI Taxonomy" id="40754"/>
    <lineage>
        <taxon>Bacteria</taxon>
        <taxon>Pseudomonadati</taxon>
        <taxon>Pseudomonadota</taxon>
        <taxon>Gammaproteobacteria</taxon>
        <taxon>Thiotrichales</taxon>
        <taxon>Thiotrichaceae</taxon>
        <taxon>Thioploca</taxon>
    </lineage>
</organism>
<dbReference type="HOGENOM" id="CLU_118521_0_0_6"/>
<dbReference type="OrthoDB" id="9798154at2"/>
<keyword evidence="4" id="KW-1185">Reference proteome</keyword>
<dbReference type="PROSITE" id="PS51318">
    <property type="entry name" value="TAT"/>
    <property type="match status" value="1"/>
</dbReference>
<sequence>MITSRRNFLKNTLSSAIVLITGAAILSQQVLADWSKTAFAAKNPEEALMALFNDSDATVSNKITIVSPEIAENGKVVPVEVKVDLPQVESITLFSEKNPVPLVAQFNFKGRAKGWIKTRIKMAETGKVIAVVKANGKLLQASREIKVTVGGCGG</sequence>
<feature type="domain" description="Ig-like SoxY" evidence="2">
    <location>
        <begin position="50"/>
        <end position="152"/>
    </location>
</feature>
<dbReference type="Gene3D" id="2.60.40.2470">
    <property type="entry name" value="SoxY domain"/>
    <property type="match status" value="1"/>
</dbReference>
<dbReference type="STRING" id="40754.THII_1579"/>
<dbReference type="PIRSF" id="PIRSF010312">
    <property type="entry name" value="Sulphur_oxidation_SoxY"/>
    <property type="match status" value="1"/>
</dbReference>
<dbReference type="Proteomes" id="UP000031623">
    <property type="component" value="Chromosome"/>
</dbReference>
<evidence type="ECO:0000313" key="4">
    <source>
        <dbReference type="Proteomes" id="UP000031623"/>
    </source>
</evidence>
<dbReference type="NCBIfam" id="TIGR04488">
    <property type="entry name" value="SoxY_true_GGCGG"/>
    <property type="match status" value="1"/>
</dbReference>
<keyword evidence="1" id="KW-0732">Signal</keyword>
<dbReference type="InterPro" id="IPR032711">
    <property type="entry name" value="SoxY"/>
</dbReference>
<evidence type="ECO:0000313" key="3">
    <source>
        <dbReference type="EMBL" id="BAP55876.1"/>
    </source>
</evidence>
<reference evidence="3 4" key="1">
    <citation type="journal article" date="2014" name="ISME J.">
        <title>Ecophysiology of Thioploca ingrica as revealed by the complete genome sequence supplemented with proteomic evidence.</title>
        <authorList>
            <person name="Kojima H."/>
            <person name="Ogura Y."/>
            <person name="Yamamoto N."/>
            <person name="Togashi T."/>
            <person name="Mori H."/>
            <person name="Watanabe T."/>
            <person name="Nemoto F."/>
            <person name="Kurokawa K."/>
            <person name="Hayashi T."/>
            <person name="Fukui M."/>
        </authorList>
    </citation>
    <scope>NUCLEOTIDE SEQUENCE [LARGE SCALE GENOMIC DNA]</scope>
</reference>
<dbReference type="InterPro" id="IPR038162">
    <property type="entry name" value="SoxY_sf"/>
</dbReference>
<gene>
    <name evidence="3" type="ORF">THII_1579</name>
</gene>
<dbReference type="EMBL" id="AP014633">
    <property type="protein sequence ID" value="BAP55876.1"/>
    <property type="molecule type" value="Genomic_DNA"/>
</dbReference>
<dbReference type="AlphaFoldDB" id="A0A090BUX7"/>
<feature type="signal peptide" evidence="1">
    <location>
        <begin position="1"/>
        <end position="32"/>
    </location>
</feature>
<accession>A0A090BUX7</accession>
<proteinExistence type="predicted"/>
<evidence type="ECO:0000256" key="1">
    <source>
        <dbReference type="SAM" id="SignalP"/>
    </source>
</evidence>
<protein>
    <submittedName>
        <fullName evidence="3">Sulfur oxidation protein SoxY-like protein</fullName>
    </submittedName>
</protein>
<name>A0A090BUX7_9GAMM</name>
<feature type="chain" id="PRO_5001853288" evidence="1">
    <location>
        <begin position="33"/>
        <end position="154"/>
    </location>
</feature>
<dbReference type="Pfam" id="PF13501">
    <property type="entry name" value="SoxY"/>
    <property type="match status" value="1"/>
</dbReference>